<dbReference type="EMBL" id="JAOSHN010000002">
    <property type="protein sequence ID" value="MCU7377698.1"/>
    <property type="molecule type" value="Genomic_DNA"/>
</dbReference>
<evidence type="ECO:0000313" key="1">
    <source>
        <dbReference type="EMBL" id="MCU7377698.1"/>
    </source>
</evidence>
<sequence>MDIIREMYKDETIRKTVCFIFEAHEGQRDKAGVPYVFHPLHVASAVGKDRDCILTALLHDVLEDTDYTQEDLKGLGISDQVLEALALLTHDPQTPYPEYIQRLKDNPICAAVKKADLEHNMDLGRLNQVTTEDKQRAAKYREAYQILTDGQVTKL</sequence>
<accession>A0A9J6QP07</accession>
<keyword evidence="2" id="KW-1185">Reference proteome</keyword>
<evidence type="ECO:0000313" key="2">
    <source>
        <dbReference type="Proteomes" id="UP001065549"/>
    </source>
</evidence>
<organism evidence="1 2">
    <name type="scientific">Hominibacterium faecale</name>
    <dbReference type="NCBI Taxonomy" id="2839743"/>
    <lineage>
        <taxon>Bacteria</taxon>
        <taxon>Bacillati</taxon>
        <taxon>Bacillota</taxon>
        <taxon>Clostridia</taxon>
        <taxon>Peptostreptococcales</taxon>
        <taxon>Anaerovoracaceae</taxon>
        <taxon>Hominibacterium</taxon>
    </lineage>
</organism>
<dbReference type="Gene3D" id="1.10.3210.10">
    <property type="entry name" value="Hypothetical protein af1432"/>
    <property type="match status" value="1"/>
</dbReference>
<reference evidence="1" key="1">
    <citation type="submission" date="2022-09" db="EMBL/GenBank/DDBJ databases">
        <title>Culturomic study of gut microbiota in children with autism spectrum disorder.</title>
        <authorList>
            <person name="Efimov B.A."/>
            <person name="Chaplin A.V."/>
            <person name="Sokolova S.R."/>
            <person name="Pikina A.P."/>
            <person name="Korzhanova M."/>
            <person name="Belova V."/>
            <person name="Korostin D."/>
        </authorList>
    </citation>
    <scope>NUCLEOTIDE SEQUENCE</scope>
    <source>
        <strain evidence="1">ASD5510</strain>
    </source>
</reference>
<comment type="caution">
    <text evidence="1">The sequence shown here is derived from an EMBL/GenBank/DDBJ whole genome shotgun (WGS) entry which is preliminary data.</text>
</comment>
<dbReference type="RefSeq" id="WP_253019592.1">
    <property type="nucleotide sequence ID" value="NZ_JAJAGH010000003.1"/>
</dbReference>
<protein>
    <submittedName>
        <fullName evidence="1">GTP pyrophosphokinase</fullName>
    </submittedName>
</protein>
<dbReference type="AlphaFoldDB" id="A0A9J6QP07"/>
<dbReference type="Proteomes" id="UP001065549">
    <property type="component" value="Unassembled WGS sequence"/>
</dbReference>
<name>A0A9J6QP07_9FIRM</name>
<dbReference type="SUPFAM" id="SSF109604">
    <property type="entry name" value="HD-domain/PDEase-like"/>
    <property type="match status" value="1"/>
</dbReference>
<proteinExistence type="predicted"/>
<gene>
    <name evidence="1" type="ORF">OBO34_04925</name>
</gene>